<proteinExistence type="predicted"/>
<evidence type="ECO:0008006" key="3">
    <source>
        <dbReference type="Google" id="ProtNLM"/>
    </source>
</evidence>
<dbReference type="Gramene" id="AET6Gv20141900.4">
    <property type="protein sequence ID" value="AET6Gv20141900.4"/>
    <property type="gene ID" value="AET6Gv20141900"/>
</dbReference>
<evidence type="ECO:0000313" key="1">
    <source>
        <dbReference type="EnsemblPlants" id="AET6Gv20141900.4"/>
    </source>
</evidence>
<reference evidence="1" key="3">
    <citation type="journal article" date="2017" name="Nature">
        <title>Genome sequence of the progenitor of the wheat D genome Aegilops tauschii.</title>
        <authorList>
            <person name="Luo M.C."/>
            <person name="Gu Y.Q."/>
            <person name="Puiu D."/>
            <person name="Wang H."/>
            <person name="Twardziok S.O."/>
            <person name="Deal K.R."/>
            <person name="Huo N."/>
            <person name="Zhu T."/>
            <person name="Wang L."/>
            <person name="Wang Y."/>
            <person name="McGuire P.E."/>
            <person name="Liu S."/>
            <person name="Long H."/>
            <person name="Ramasamy R.K."/>
            <person name="Rodriguez J.C."/>
            <person name="Van S.L."/>
            <person name="Yuan L."/>
            <person name="Wang Z."/>
            <person name="Xia Z."/>
            <person name="Xiao L."/>
            <person name="Anderson O.D."/>
            <person name="Ouyang S."/>
            <person name="Liang Y."/>
            <person name="Zimin A.V."/>
            <person name="Pertea G."/>
            <person name="Qi P."/>
            <person name="Bennetzen J.L."/>
            <person name="Dai X."/>
            <person name="Dawson M.W."/>
            <person name="Muller H.G."/>
            <person name="Kugler K."/>
            <person name="Rivarola-Duarte L."/>
            <person name="Spannagl M."/>
            <person name="Mayer K.F.X."/>
            <person name="Lu F.H."/>
            <person name="Bevan M.W."/>
            <person name="Leroy P."/>
            <person name="Li P."/>
            <person name="You F.M."/>
            <person name="Sun Q."/>
            <person name="Liu Z."/>
            <person name="Lyons E."/>
            <person name="Wicker T."/>
            <person name="Salzberg S.L."/>
            <person name="Devos K.M."/>
            <person name="Dvorak J."/>
        </authorList>
    </citation>
    <scope>NUCLEOTIDE SEQUENCE [LARGE SCALE GENOMIC DNA]</scope>
    <source>
        <strain evidence="1">cv. AL8/78</strain>
    </source>
</reference>
<reference evidence="1" key="5">
    <citation type="journal article" date="2021" name="G3 (Bethesda)">
        <title>Aegilops tauschii genome assembly Aet v5.0 features greater sequence contiguity and improved annotation.</title>
        <authorList>
            <person name="Wang L."/>
            <person name="Zhu T."/>
            <person name="Rodriguez J.C."/>
            <person name="Deal K.R."/>
            <person name="Dubcovsky J."/>
            <person name="McGuire P.E."/>
            <person name="Lux T."/>
            <person name="Spannagl M."/>
            <person name="Mayer K.F.X."/>
            <person name="Baldrich P."/>
            <person name="Meyers B.C."/>
            <person name="Huo N."/>
            <person name="Gu Y.Q."/>
            <person name="Zhou H."/>
            <person name="Devos K.M."/>
            <person name="Bennetzen J.L."/>
            <person name="Unver T."/>
            <person name="Budak H."/>
            <person name="Gulick P.J."/>
            <person name="Galiba G."/>
            <person name="Kalapos B."/>
            <person name="Nelson D.R."/>
            <person name="Li P."/>
            <person name="You F.M."/>
            <person name="Luo M.C."/>
            <person name="Dvorak J."/>
        </authorList>
    </citation>
    <scope>NUCLEOTIDE SEQUENCE [LARGE SCALE GENOMIC DNA]</scope>
    <source>
        <strain evidence="1">cv. AL8/78</strain>
    </source>
</reference>
<evidence type="ECO:0000313" key="2">
    <source>
        <dbReference type="Proteomes" id="UP000015105"/>
    </source>
</evidence>
<name>A0A453MXZ4_AEGTS</name>
<reference evidence="1" key="4">
    <citation type="submission" date="2019-03" db="UniProtKB">
        <authorList>
            <consortium name="EnsemblPlants"/>
        </authorList>
    </citation>
    <scope>IDENTIFICATION</scope>
</reference>
<reference evidence="2" key="2">
    <citation type="journal article" date="2017" name="Nat. Plants">
        <title>The Aegilops tauschii genome reveals multiple impacts of transposons.</title>
        <authorList>
            <person name="Zhao G."/>
            <person name="Zou C."/>
            <person name="Li K."/>
            <person name="Wang K."/>
            <person name="Li T."/>
            <person name="Gao L."/>
            <person name="Zhang X."/>
            <person name="Wang H."/>
            <person name="Yang Z."/>
            <person name="Liu X."/>
            <person name="Jiang W."/>
            <person name="Mao L."/>
            <person name="Kong X."/>
            <person name="Jiao Y."/>
            <person name="Jia J."/>
        </authorList>
    </citation>
    <scope>NUCLEOTIDE SEQUENCE [LARGE SCALE GENOMIC DNA]</scope>
    <source>
        <strain evidence="2">cv. AL8/78</strain>
    </source>
</reference>
<dbReference type="Proteomes" id="UP000015105">
    <property type="component" value="Chromosome 6D"/>
</dbReference>
<dbReference type="EnsemblPlants" id="AET6Gv20141900.4">
    <property type="protein sequence ID" value="AET6Gv20141900.4"/>
    <property type="gene ID" value="AET6Gv20141900"/>
</dbReference>
<accession>A0A453MXZ4</accession>
<reference evidence="2" key="1">
    <citation type="journal article" date="2014" name="Science">
        <title>Ancient hybridizations among the ancestral genomes of bread wheat.</title>
        <authorList>
            <consortium name="International Wheat Genome Sequencing Consortium,"/>
            <person name="Marcussen T."/>
            <person name="Sandve S.R."/>
            <person name="Heier L."/>
            <person name="Spannagl M."/>
            <person name="Pfeifer M."/>
            <person name="Jakobsen K.S."/>
            <person name="Wulff B.B."/>
            <person name="Steuernagel B."/>
            <person name="Mayer K.F."/>
            <person name="Olsen O.A."/>
        </authorList>
    </citation>
    <scope>NUCLEOTIDE SEQUENCE [LARGE SCALE GENOMIC DNA]</scope>
    <source>
        <strain evidence="2">cv. AL8/78</strain>
    </source>
</reference>
<dbReference type="AlphaFoldDB" id="A0A453MXZ4"/>
<keyword evidence="2" id="KW-1185">Reference proteome</keyword>
<protein>
    <recommendedName>
        <fullName evidence="3">Reverse transcriptase domain-containing protein</fullName>
    </recommendedName>
</protein>
<organism evidence="1 2">
    <name type="scientific">Aegilops tauschii subsp. strangulata</name>
    <name type="common">Goatgrass</name>
    <dbReference type="NCBI Taxonomy" id="200361"/>
    <lineage>
        <taxon>Eukaryota</taxon>
        <taxon>Viridiplantae</taxon>
        <taxon>Streptophyta</taxon>
        <taxon>Embryophyta</taxon>
        <taxon>Tracheophyta</taxon>
        <taxon>Spermatophyta</taxon>
        <taxon>Magnoliopsida</taxon>
        <taxon>Liliopsida</taxon>
        <taxon>Poales</taxon>
        <taxon>Poaceae</taxon>
        <taxon>BOP clade</taxon>
        <taxon>Pooideae</taxon>
        <taxon>Triticodae</taxon>
        <taxon>Triticeae</taxon>
        <taxon>Triticinae</taxon>
        <taxon>Aegilops</taxon>
    </lineage>
</organism>
<sequence>RPISLIHLVAKAAKLFSLCRAPKLDRLVSNNQNAFIPGRRLHDNFILVKQLARLLHQLKAARALLKLDLAKAFETRSLDRSSSRSCNATVLAHASGSGWPYCYPQRALRCLSMALQGPRSGTAVASGKATRCLRGSLSLSSTSSTGSSIGQPHLGYYSNSTHGGRSWPSRCTQIALCCFVIHADRDHRGQGNP</sequence>